<evidence type="ECO:0000256" key="9">
    <source>
        <dbReference type="PIRNR" id="PIRNR003128"/>
    </source>
</evidence>
<organism evidence="12 13">
    <name type="scientific">Jonquetella anthropi DSM 22815</name>
    <dbReference type="NCBI Taxonomy" id="885272"/>
    <lineage>
        <taxon>Bacteria</taxon>
        <taxon>Thermotogati</taxon>
        <taxon>Synergistota</taxon>
        <taxon>Synergistia</taxon>
        <taxon>Synergistales</taxon>
        <taxon>Dethiosulfovibrionaceae</taxon>
        <taxon>Jonquetella</taxon>
    </lineage>
</organism>
<dbReference type="InterPro" id="IPR027417">
    <property type="entry name" value="P-loop_NTPase"/>
</dbReference>
<evidence type="ECO:0000256" key="3">
    <source>
        <dbReference type="ARBA" id="ARBA00021315"/>
    </source>
</evidence>
<evidence type="ECO:0000313" key="12">
    <source>
        <dbReference type="EMBL" id="EHM13103.1"/>
    </source>
</evidence>
<dbReference type="InterPro" id="IPR004604">
    <property type="entry name" value="DNA_recomb/repair_RecN"/>
</dbReference>
<feature type="coiled-coil region" evidence="10">
    <location>
        <begin position="165"/>
        <end position="199"/>
    </location>
</feature>
<keyword evidence="5 9" id="KW-0227">DNA damage</keyword>
<dbReference type="EMBL" id="CM001376">
    <property type="protein sequence ID" value="EHM13103.1"/>
    <property type="molecule type" value="Genomic_DNA"/>
</dbReference>
<reference evidence="12 13" key="1">
    <citation type="submission" date="2011-11" db="EMBL/GenBank/DDBJ databases">
        <title>The Noncontiguous Finished genome of Jonquetella anthropi DSM 22815.</title>
        <authorList>
            <consortium name="US DOE Joint Genome Institute (JGI-PGF)"/>
            <person name="Lucas S."/>
            <person name="Copeland A."/>
            <person name="Lapidus A."/>
            <person name="Glavina del Rio T."/>
            <person name="Dalin E."/>
            <person name="Tice H."/>
            <person name="Bruce D."/>
            <person name="Goodwin L."/>
            <person name="Pitluck S."/>
            <person name="Peters L."/>
            <person name="Mikhailova N."/>
            <person name="Held B."/>
            <person name="Kyrpides N."/>
            <person name="Mavromatis K."/>
            <person name="Ivanova N."/>
            <person name="Markowitz V."/>
            <person name="Cheng J.-F."/>
            <person name="Hugenholtz P."/>
            <person name="Woyke T."/>
            <person name="Wu D."/>
            <person name="Gronow S."/>
            <person name="Wellnitz S."/>
            <person name="Brambilla E."/>
            <person name="Klenk H.-P."/>
            <person name="Eisen J.A."/>
        </authorList>
    </citation>
    <scope>NUCLEOTIDE SEQUENCE [LARGE SCALE GENOMIC DNA]</scope>
    <source>
        <strain evidence="12 13">DSM 22815</strain>
    </source>
</reference>
<dbReference type="Pfam" id="PF02463">
    <property type="entry name" value="SMC_N"/>
    <property type="match status" value="1"/>
</dbReference>
<dbReference type="OrthoDB" id="9806954at2"/>
<evidence type="ECO:0000256" key="5">
    <source>
        <dbReference type="ARBA" id="ARBA00022763"/>
    </source>
</evidence>
<evidence type="ECO:0000256" key="4">
    <source>
        <dbReference type="ARBA" id="ARBA00022741"/>
    </source>
</evidence>
<dbReference type="PANTHER" id="PTHR11059">
    <property type="entry name" value="DNA REPAIR PROTEIN RECN"/>
    <property type="match status" value="1"/>
</dbReference>
<dbReference type="PIRSF" id="PIRSF003128">
    <property type="entry name" value="RecN"/>
    <property type="match status" value="1"/>
</dbReference>
<protein>
    <recommendedName>
        <fullName evidence="3 9">DNA repair protein RecN</fullName>
    </recommendedName>
    <alternativeName>
        <fullName evidence="8 9">Recombination protein N</fullName>
    </alternativeName>
</protein>
<evidence type="ECO:0000259" key="11">
    <source>
        <dbReference type="Pfam" id="PF02463"/>
    </source>
</evidence>
<comment type="function">
    <text evidence="1 9">May be involved in recombinational repair of damaged DNA.</text>
</comment>
<keyword evidence="13" id="KW-1185">Reference proteome</keyword>
<feature type="coiled-coil region" evidence="10">
    <location>
        <begin position="282"/>
        <end position="309"/>
    </location>
</feature>
<dbReference type="GO" id="GO:0006281">
    <property type="term" value="P:DNA repair"/>
    <property type="evidence" value="ECO:0007669"/>
    <property type="project" value="UniProtKB-KW"/>
</dbReference>
<keyword evidence="10" id="KW-0175">Coiled coil</keyword>
<keyword evidence="6" id="KW-0067">ATP-binding</keyword>
<evidence type="ECO:0000256" key="2">
    <source>
        <dbReference type="ARBA" id="ARBA00009441"/>
    </source>
</evidence>
<dbReference type="RefSeq" id="WP_008521016.1">
    <property type="nucleotide sequence ID" value="NZ_CM001376.1"/>
</dbReference>
<keyword evidence="4" id="KW-0547">Nucleotide-binding</keyword>
<dbReference type="Gene3D" id="3.40.50.300">
    <property type="entry name" value="P-loop containing nucleotide triphosphate hydrolases"/>
    <property type="match status" value="2"/>
</dbReference>
<dbReference type="Proteomes" id="UP000003806">
    <property type="component" value="Chromosome"/>
</dbReference>
<proteinExistence type="inferred from homology"/>
<dbReference type="PANTHER" id="PTHR11059:SF0">
    <property type="entry name" value="DNA REPAIR PROTEIN RECN"/>
    <property type="match status" value="1"/>
</dbReference>
<feature type="domain" description="RecF/RecN/SMC N-terminal" evidence="11">
    <location>
        <begin position="11"/>
        <end position="508"/>
    </location>
</feature>
<evidence type="ECO:0000256" key="6">
    <source>
        <dbReference type="ARBA" id="ARBA00022840"/>
    </source>
</evidence>
<dbReference type="STRING" id="885272.JonanDRAFT_0717"/>
<evidence type="ECO:0000256" key="7">
    <source>
        <dbReference type="ARBA" id="ARBA00023204"/>
    </source>
</evidence>
<dbReference type="GO" id="GO:0006310">
    <property type="term" value="P:DNA recombination"/>
    <property type="evidence" value="ECO:0007669"/>
    <property type="project" value="InterPro"/>
</dbReference>
<name>H0UK94_9BACT</name>
<dbReference type="SUPFAM" id="SSF52540">
    <property type="entry name" value="P-loop containing nucleoside triphosphate hydrolases"/>
    <property type="match status" value="1"/>
</dbReference>
<dbReference type="eggNOG" id="COG0497">
    <property type="taxonomic scope" value="Bacteria"/>
</dbReference>
<evidence type="ECO:0000313" key="13">
    <source>
        <dbReference type="Proteomes" id="UP000003806"/>
    </source>
</evidence>
<accession>H0UK94</accession>
<evidence type="ECO:0000256" key="10">
    <source>
        <dbReference type="SAM" id="Coils"/>
    </source>
</evidence>
<evidence type="ECO:0000256" key="8">
    <source>
        <dbReference type="ARBA" id="ARBA00033408"/>
    </source>
</evidence>
<dbReference type="HOGENOM" id="CLU_018297_3_0_0"/>
<dbReference type="InterPro" id="IPR003395">
    <property type="entry name" value="RecF/RecN/SMC_N"/>
</dbReference>
<dbReference type="AlphaFoldDB" id="H0UK94"/>
<sequence length="560" mass="60768">MLEELFISSVGGVKEARLTFCPGLTVITGESGTGKSSILRALEMVSGRRVTATAVRSGDQLAVAQAVFTTLQDFPFLDQPCQPQDQSMILRREFSQSGRGKCAIQDQTVSLGVLAQTAGELLALQSQFAQLALLDGEEQLRLLDRFGGPELLSCRQKLADALHRVIEAERGLRALTAEEKELQERFSNAERVREVLKTTEAGESPESLELQLNSLESRLRGLQDLKDRRRRLNDGEGGGLQADLAEVLGGIELLSGEDRENLLEAREQVAGGLDRLCRLLDKAASAQAIADLEEETERLESRLGRLRKAFRLSGLSSFDQLSDWLKEADRASQWLAGLSDQRTKLAAGRAEGTKELSDAVACLRQKRRDAAGRLKTAASAHLSGMAMEGCGFDVVLTKLDKVRANGAENVDFVLRRGSGAVSVAKGASGGELSRILLALQLSLPPAALPQTLAFDEVEAGLGGRAAYLTGLKLKELSKDVQVILVTHEAIIASLADAHYGVTRQNDETSVRLLEGESRVAEIARMLAGSRDEKSLAHARHLLETKSVPAIDERDERLYNN</sequence>
<keyword evidence="7 9" id="KW-0234">DNA repair</keyword>
<gene>
    <name evidence="12" type="ORF">JonanDRAFT_0717</name>
</gene>
<dbReference type="GO" id="GO:0005524">
    <property type="term" value="F:ATP binding"/>
    <property type="evidence" value="ECO:0007669"/>
    <property type="project" value="UniProtKB-KW"/>
</dbReference>
<evidence type="ECO:0000256" key="1">
    <source>
        <dbReference type="ARBA" id="ARBA00003618"/>
    </source>
</evidence>
<comment type="similarity">
    <text evidence="2 9">Belongs to the RecN family.</text>
</comment>